<keyword evidence="3" id="KW-1185">Reference proteome</keyword>
<dbReference type="EMBL" id="NJET01000111">
    <property type="protein sequence ID" value="PHH61220.1"/>
    <property type="molecule type" value="Genomic_DNA"/>
</dbReference>
<evidence type="ECO:0000313" key="3">
    <source>
        <dbReference type="Proteomes" id="UP000226192"/>
    </source>
</evidence>
<sequence>MKDVRTGRGRRRGNARQTDTAPAMAIWWPAGRVPVEIFELIASCLSRNDVMAMRLVCSEFEAKTSAFHFRSVVVPFRAELYHADHQLLSDGMRVFQSFGPHIIRFALSLEVNEDLLAAPPLKTVQHIVPSFWGLYRWPQDDYRRYKHLEGIERTADEMASMKAALRCLSKVKDIGLCCDAGLGLLYGPNRAARNIAARHPVFTASPAAFQSVTSAAPTWLTPGPSTPPRSRNSSLDDDDQSTDDDDSMADALLLHSLIDTDHNKPKAWRRPRQISATNLGRVSGLKRLTLTRMMSDAGYVAPRHIDEAIRLLLSAEKATLYNLDLDDRSRRPCAHVAPCLCQQRHASWHKTHSLAPASLTVAQMELLLELEWAHRAMMQSYVIGLIDNASVGFLTHLTSLTIAKIPSSHLHIFCRHDFWDSIPTLDTVSLAVIADWRRVVAMSPGLIEDRHLSPVGAVSKAYDLLNTYIGQKPNIRTLHFEWICGGELAPGAHQRNLYVLPAPFLDKAEKLVAPGRLRACKDEILDLSHVCRLSLKNCWVSPHVLLYALRRMAQASLVELGLESVSLTAPPVMSSQPALATWLRQHFRNSQSLAPFFPPLHPPTQAQTPTAWSSTAAIQHPPPVMATTIYTPLMSIGPDSNWLAASWAPPLSSLLTTATLGSGSNPAPAPNQGEPPTPYLNLMSWLGLLYHFSPRPKLSMQNVQEVLTGSENILAELSSHLPDAHLFYSNSQQDYGIRTLSLKSFDFACSFFERRESQFTTLQQEQALLVSAFGMSMGWDGVYPRQVIDDALADRDSYPGQGRFSGLIECSY</sequence>
<dbReference type="OrthoDB" id="4194555at2759"/>
<feature type="compositionally biased region" description="Acidic residues" evidence="1">
    <location>
        <begin position="235"/>
        <end position="246"/>
    </location>
</feature>
<name>A0A2C5Y1D0_9HYPO</name>
<gene>
    <name evidence="2" type="ORF">CDD81_654</name>
</gene>
<accession>A0A2C5Y1D0</accession>
<evidence type="ECO:0008006" key="4">
    <source>
        <dbReference type="Google" id="ProtNLM"/>
    </source>
</evidence>
<dbReference type="STRING" id="1399860.A0A2C5Y1D0"/>
<protein>
    <recommendedName>
        <fullName evidence="4">F-box domain-containing protein</fullName>
    </recommendedName>
</protein>
<reference evidence="2 3" key="1">
    <citation type="submission" date="2017-06" db="EMBL/GenBank/DDBJ databases">
        <title>Ant-infecting Ophiocordyceps genomes reveal a high diversity of potential behavioral manipulation genes and a possible major role for enterotoxins.</title>
        <authorList>
            <person name="De Bekker C."/>
            <person name="Evans H.C."/>
            <person name="Brachmann A."/>
            <person name="Hughes D.P."/>
        </authorList>
    </citation>
    <scope>NUCLEOTIDE SEQUENCE [LARGE SCALE GENOMIC DNA]</scope>
    <source>
        <strain evidence="2 3">Map64</strain>
    </source>
</reference>
<organism evidence="2 3">
    <name type="scientific">Ophiocordyceps australis</name>
    <dbReference type="NCBI Taxonomy" id="1399860"/>
    <lineage>
        <taxon>Eukaryota</taxon>
        <taxon>Fungi</taxon>
        <taxon>Dikarya</taxon>
        <taxon>Ascomycota</taxon>
        <taxon>Pezizomycotina</taxon>
        <taxon>Sordariomycetes</taxon>
        <taxon>Hypocreomycetidae</taxon>
        <taxon>Hypocreales</taxon>
        <taxon>Ophiocordycipitaceae</taxon>
        <taxon>Ophiocordyceps</taxon>
    </lineage>
</organism>
<dbReference type="Proteomes" id="UP000226192">
    <property type="component" value="Unassembled WGS sequence"/>
</dbReference>
<feature type="region of interest" description="Disordered" evidence="1">
    <location>
        <begin position="215"/>
        <end position="246"/>
    </location>
</feature>
<proteinExistence type="predicted"/>
<comment type="caution">
    <text evidence="2">The sequence shown here is derived from an EMBL/GenBank/DDBJ whole genome shotgun (WGS) entry which is preliminary data.</text>
</comment>
<evidence type="ECO:0000256" key="1">
    <source>
        <dbReference type="SAM" id="MobiDB-lite"/>
    </source>
</evidence>
<evidence type="ECO:0000313" key="2">
    <source>
        <dbReference type="EMBL" id="PHH61220.1"/>
    </source>
</evidence>
<dbReference type="AlphaFoldDB" id="A0A2C5Y1D0"/>